<dbReference type="InterPro" id="IPR036291">
    <property type="entry name" value="NAD(P)-bd_dom_sf"/>
</dbReference>
<dbReference type="AlphaFoldDB" id="A0A919XYL5"/>
<accession>A0A919XYL5</accession>
<name>A0A919XYL5_9BACL</name>
<dbReference type="InterPro" id="IPR000683">
    <property type="entry name" value="Gfo/Idh/MocA-like_OxRdtase_N"/>
</dbReference>
<dbReference type="Gene3D" id="3.30.360.10">
    <property type="entry name" value="Dihydrodipicolinate Reductase, domain 2"/>
    <property type="match status" value="1"/>
</dbReference>
<dbReference type="Pfam" id="PF22725">
    <property type="entry name" value="GFO_IDH_MocA_C3"/>
    <property type="match status" value="1"/>
</dbReference>
<dbReference type="EMBL" id="BORS01000002">
    <property type="protein sequence ID" value="GIO40861.1"/>
    <property type="molecule type" value="Genomic_DNA"/>
</dbReference>
<evidence type="ECO:0000313" key="4">
    <source>
        <dbReference type="Proteomes" id="UP000678895"/>
    </source>
</evidence>
<reference evidence="3" key="1">
    <citation type="submission" date="2021-03" db="EMBL/GenBank/DDBJ databases">
        <title>Antimicrobial resistance genes in bacteria isolated from Japanese honey, and their potential for conferring macrolide and lincosamide resistance in the American foulbrood pathogen Paenibacillus larvae.</title>
        <authorList>
            <person name="Okamoto M."/>
            <person name="Kumagai M."/>
            <person name="Kanamori H."/>
            <person name="Takamatsu D."/>
        </authorList>
    </citation>
    <scope>NUCLEOTIDE SEQUENCE</scope>
    <source>
        <strain evidence="3">J41TS4</strain>
    </source>
</reference>
<dbReference type="Gene3D" id="3.40.50.720">
    <property type="entry name" value="NAD(P)-binding Rossmann-like Domain"/>
    <property type="match status" value="1"/>
</dbReference>
<dbReference type="GO" id="GO:0000166">
    <property type="term" value="F:nucleotide binding"/>
    <property type="evidence" value="ECO:0007669"/>
    <property type="project" value="InterPro"/>
</dbReference>
<gene>
    <name evidence="3" type="ORF">J41TS4_06190</name>
</gene>
<dbReference type="SUPFAM" id="SSF55347">
    <property type="entry name" value="Glyceraldehyde-3-phosphate dehydrogenase-like, C-terminal domain"/>
    <property type="match status" value="1"/>
</dbReference>
<feature type="domain" description="Gfo/Idh/MocA-like oxidoreductase N-terminal" evidence="1">
    <location>
        <begin position="6"/>
        <end position="121"/>
    </location>
</feature>
<evidence type="ECO:0000313" key="3">
    <source>
        <dbReference type="EMBL" id="GIO40861.1"/>
    </source>
</evidence>
<dbReference type="PANTHER" id="PTHR43249:SF1">
    <property type="entry name" value="D-GLUCOSIDE 3-DEHYDROGENASE"/>
    <property type="match status" value="1"/>
</dbReference>
<dbReference type="Proteomes" id="UP000678895">
    <property type="component" value="Unassembled WGS sequence"/>
</dbReference>
<dbReference type="SUPFAM" id="SSF51735">
    <property type="entry name" value="NAD(P)-binding Rossmann-fold domains"/>
    <property type="match status" value="1"/>
</dbReference>
<feature type="domain" description="GFO/IDH/MocA-like oxidoreductase" evidence="2">
    <location>
        <begin position="132"/>
        <end position="256"/>
    </location>
</feature>
<dbReference type="RefSeq" id="WP_301624806.1">
    <property type="nucleotide sequence ID" value="NZ_BORS01000002.1"/>
</dbReference>
<proteinExistence type="predicted"/>
<dbReference type="InterPro" id="IPR055170">
    <property type="entry name" value="GFO_IDH_MocA-like_dom"/>
</dbReference>
<keyword evidence="4" id="KW-1185">Reference proteome</keyword>
<evidence type="ECO:0000259" key="1">
    <source>
        <dbReference type="Pfam" id="PF01408"/>
    </source>
</evidence>
<evidence type="ECO:0000259" key="2">
    <source>
        <dbReference type="Pfam" id="PF22725"/>
    </source>
</evidence>
<protein>
    <submittedName>
        <fullName evidence="3">Oxidoreductase</fullName>
    </submittedName>
</protein>
<organism evidence="3 4">
    <name type="scientific">Paenibacillus apis</name>
    <dbReference type="NCBI Taxonomy" id="1792174"/>
    <lineage>
        <taxon>Bacteria</taxon>
        <taxon>Bacillati</taxon>
        <taxon>Bacillota</taxon>
        <taxon>Bacilli</taxon>
        <taxon>Bacillales</taxon>
        <taxon>Paenibacillaceae</taxon>
        <taxon>Paenibacillus</taxon>
    </lineage>
</organism>
<dbReference type="InterPro" id="IPR052515">
    <property type="entry name" value="Gfo/Idh/MocA_Oxidoreductase"/>
</dbReference>
<sequence length="347" mass="37851">MRDPIGAAIVGAGAISTVHAESLAKLNGVHLKLIVDIDPVRAAQAAEKYHCEAASDFQTLLNRQDIQVVHLCTPHHLHAGMAIDLLRSGKHVLTEKPLAHHLPAAEALLREASQSSAQLGITFQNRYNASSRAIREMIDKGTLGRLLGLKGIVTWSREPSYYTSSPWRGSWATEGGGVLINQAIHTLDLLQWFGGEVASIEGSASTDALGDTIEVEDTAHAHIRFTNGARGLFYATNAYVSNSPVELELVFEQGVLRQRNDCLHLVQHGSETLLCEPPATLDEQGLITGKSYWGISHQLLIEDFYDHVRSGTRFPVHAEEGIKTMRLIADLYASSQAQAARMSSRPT</sequence>
<dbReference type="Pfam" id="PF01408">
    <property type="entry name" value="GFO_IDH_MocA"/>
    <property type="match status" value="1"/>
</dbReference>
<comment type="caution">
    <text evidence="3">The sequence shown here is derived from an EMBL/GenBank/DDBJ whole genome shotgun (WGS) entry which is preliminary data.</text>
</comment>
<dbReference type="PANTHER" id="PTHR43249">
    <property type="entry name" value="UDP-N-ACETYL-2-AMINO-2-DEOXY-D-GLUCURONATE OXIDASE"/>
    <property type="match status" value="1"/>
</dbReference>